<feature type="region of interest" description="Disordered" evidence="1">
    <location>
        <begin position="110"/>
        <end position="134"/>
    </location>
</feature>
<reference evidence="3 4" key="1">
    <citation type="submission" date="2014-06" db="EMBL/GenBank/DDBJ databases">
        <authorList>
            <person name="Swart Estienne"/>
        </authorList>
    </citation>
    <scope>NUCLEOTIDE SEQUENCE [LARGE SCALE GENOMIC DNA]</scope>
    <source>
        <strain evidence="3 4">130c</strain>
    </source>
</reference>
<keyword evidence="4" id="KW-1185">Reference proteome</keyword>
<name>A0A078AP12_STYLE</name>
<keyword evidence="2" id="KW-0812">Transmembrane</keyword>
<dbReference type="AlphaFoldDB" id="A0A078AP12"/>
<evidence type="ECO:0000256" key="1">
    <source>
        <dbReference type="SAM" id="MobiDB-lite"/>
    </source>
</evidence>
<keyword evidence="2" id="KW-1133">Transmembrane helix</keyword>
<feature type="transmembrane region" description="Helical" evidence="2">
    <location>
        <begin position="174"/>
        <end position="190"/>
    </location>
</feature>
<dbReference type="InParanoid" id="A0A078AP12"/>
<accession>A0A078AP12</accession>
<dbReference type="Proteomes" id="UP000039865">
    <property type="component" value="Unassembled WGS sequence"/>
</dbReference>
<proteinExistence type="predicted"/>
<evidence type="ECO:0000256" key="2">
    <source>
        <dbReference type="SAM" id="Phobius"/>
    </source>
</evidence>
<dbReference type="EMBL" id="CCKQ01011165">
    <property type="protein sequence ID" value="CDW82703.1"/>
    <property type="molecule type" value="Genomic_DNA"/>
</dbReference>
<sequence length="262" mass="30763">MTFGAVLNTSFMIIFFTSIEIRKSKEQELGLFQWIRLCDDFTCIGIQWVRIRYISAQSGTYIAQCANREDQGSYKNSWLHITLLFEKPVVQLQHDHHFVKEDKNQIDLNEGEKEKVEEVKRETDNNKQKGEGKDNQEQFKLSMLVMTEGQQSCGIINLVINLIMRAVTITFIEVYKYGALLFVMCFFWGFRDNAINTHSYEILGIEYKNNSDPSSFYNILHFTIMVTGLGYIFCGMPFFFDFYKKLDTETVDNNFETRPRQR</sequence>
<evidence type="ECO:0000313" key="4">
    <source>
        <dbReference type="Proteomes" id="UP000039865"/>
    </source>
</evidence>
<evidence type="ECO:0000313" key="3">
    <source>
        <dbReference type="EMBL" id="CDW82703.1"/>
    </source>
</evidence>
<feature type="transmembrane region" description="Helical" evidence="2">
    <location>
        <begin position="219"/>
        <end position="240"/>
    </location>
</feature>
<keyword evidence="2" id="KW-0472">Membrane</keyword>
<protein>
    <submittedName>
        <fullName evidence="3">Uncharacterized protein</fullName>
    </submittedName>
</protein>
<organism evidence="3 4">
    <name type="scientific">Stylonychia lemnae</name>
    <name type="common">Ciliate</name>
    <dbReference type="NCBI Taxonomy" id="5949"/>
    <lineage>
        <taxon>Eukaryota</taxon>
        <taxon>Sar</taxon>
        <taxon>Alveolata</taxon>
        <taxon>Ciliophora</taxon>
        <taxon>Intramacronucleata</taxon>
        <taxon>Spirotrichea</taxon>
        <taxon>Stichotrichia</taxon>
        <taxon>Sporadotrichida</taxon>
        <taxon>Oxytrichidae</taxon>
        <taxon>Stylonychinae</taxon>
        <taxon>Stylonychia</taxon>
    </lineage>
</organism>
<gene>
    <name evidence="3" type="primary">Contig13092.g13957</name>
    <name evidence="3" type="ORF">STYLEM_11736</name>
</gene>